<sequence>MSTHDDHPAEYVAARRTLLDVLDALEDHRSSMILIGAQAVYMHAVPTTSMVPPMTTDADLALDADLLADDPEIATALSAAGFTVGQPGHWENVQGIAVDLMVAPHQANRPEGKRAADLAPHDKKVARVAPGLAAALTDNEPRDVGALVAGDDRVHVIRVAGPAALVVAKAIKIDDRLADAAAGKTGRIVDKDALDLLRLLQSIETQVLVEGLSVHPGGSAASAEVERAMGILTERAASAEADIPRLAAQAAGDDPTISASLAALVAELLQAWASGTIS</sequence>
<gene>
    <name evidence="1" type="ORF">ACFFRI_19335</name>
</gene>
<keyword evidence="2" id="KW-1185">Reference proteome</keyword>
<proteinExistence type="predicted"/>
<dbReference type="RefSeq" id="WP_140008939.1">
    <property type="nucleotide sequence ID" value="NZ_JBHMDG010000030.1"/>
</dbReference>
<reference evidence="1 2" key="1">
    <citation type="submission" date="2024-09" db="EMBL/GenBank/DDBJ databases">
        <authorList>
            <person name="Sun Q."/>
            <person name="Mori K."/>
        </authorList>
    </citation>
    <scope>NUCLEOTIDE SEQUENCE [LARGE SCALE GENOMIC DNA]</scope>
    <source>
        <strain evidence="1 2">JCM 9626</strain>
    </source>
</reference>
<evidence type="ECO:0000313" key="1">
    <source>
        <dbReference type="EMBL" id="MFB9315210.1"/>
    </source>
</evidence>
<comment type="caution">
    <text evidence="1">The sequence shown here is derived from an EMBL/GenBank/DDBJ whole genome shotgun (WGS) entry which is preliminary data.</text>
</comment>
<name>A0ABV5KH74_9ACTN</name>
<accession>A0ABV5KH74</accession>
<protein>
    <recommendedName>
        <fullName evidence="3">Nucleotidyltransferase-like protein</fullName>
    </recommendedName>
</protein>
<dbReference type="EMBL" id="JBHMDG010000030">
    <property type="protein sequence ID" value="MFB9315210.1"/>
    <property type="molecule type" value="Genomic_DNA"/>
</dbReference>
<evidence type="ECO:0000313" key="2">
    <source>
        <dbReference type="Proteomes" id="UP001589750"/>
    </source>
</evidence>
<dbReference type="Proteomes" id="UP001589750">
    <property type="component" value="Unassembled WGS sequence"/>
</dbReference>
<organism evidence="1 2">
    <name type="scientific">Nocardioides plantarum</name>
    <dbReference type="NCBI Taxonomy" id="29299"/>
    <lineage>
        <taxon>Bacteria</taxon>
        <taxon>Bacillati</taxon>
        <taxon>Actinomycetota</taxon>
        <taxon>Actinomycetes</taxon>
        <taxon>Propionibacteriales</taxon>
        <taxon>Nocardioidaceae</taxon>
        <taxon>Nocardioides</taxon>
    </lineage>
</organism>
<evidence type="ECO:0008006" key="3">
    <source>
        <dbReference type="Google" id="ProtNLM"/>
    </source>
</evidence>